<dbReference type="AlphaFoldDB" id="A0A9P0NPM2"/>
<dbReference type="EMBL" id="CAKOFQ010006652">
    <property type="protein sequence ID" value="CAH1953836.1"/>
    <property type="molecule type" value="Genomic_DNA"/>
</dbReference>
<organism evidence="1 2">
    <name type="scientific">Acanthoscelides obtectus</name>
    <name type="common">Bean weevil</name>
    <name type="synonym">Bruchus obtectus</name>
    <dbReference type="NCBI Taxonomy" id="200917"/>
    <lineage>
        <taxon>Eukaryota</taxon>
        <taxon>Metazoa</taxon>
        <taxon>Ecdysozoa</taxon>
        <taxon>Arthropoda</taxon>
        <taxon>Hexapoda</taxon>
        <taxon>Insecta</taxon>
        <taxon>Pterygota</taxon>
        <taxon>Neoptera</taxon>
        <taxon>Endopterygota</taxon>
        <taxon>Coleoptera</taxon>
        <taxon>Polyphaga</taxon>
        <taxon>Cucujiformia</taxon>
        <taxon>Chrysomeloidea</taxon>
        <taxon>Chrysomelidae</taxon>
        <taxon>Bruchinae</taxon>
        <taxon>Bruchini</taxon>
        <taxon>Acanthoscelides</taxon>
    </lineage>
</organism>
<evidence type="ECO:0000313" key="2">
    <source>
        <dbReference type="Proteomes" id="UP001152888"/>
    </source>
</evidence>
<sequence length="52" mass="6335">MSRQPRYMVLPKVYSTVKPFYRDFHLFFVSFSQMSNVCLNTLYLNNWYNSNS</sequence>
<evidence type="ECO:0000313" key="1">
    <source>
        <dbReference type="EMBL" id="CAH1953836.1"/>
    </source>
</evidence>
<keyword evidence="2" id="KW-1185">Reference proteome</keyword>
<proteinExistence type="predicted"/>
<protein>
    <submittedName>
        <fullName evidence="1">Uncharacterized protein</fullName>
    </submittedName>
</protein>
<dbReference type="Proteomes" id="UP001152888">
    <property type="component" value="Unassembled WGS sequence"/>
</dbReference>
<gene>
    <name evidence="1" type="ORF">ACAOBT_LOCUS246</name>
</gene>
<comment type="caution">
    <text evidence="1">The sequence shown here is derived from an EMBL/GenBank/DDBJ whole genome shotgun (WGS) entry which is preliminary data.</text>
</comment>
<reference evidence="1" key="1">
    <citation type="submission" date="2022-03" db="EMBL/GenBank/DDBJ databases">
        <authorList>
            <person name="Sayadi A."/>
        </authorList>
    </citation>
    <scope>NUCLEOTIDE SEQUENCE</scope>
</reference>
<accession>A0A9P0NPM2</accession>
<name>A0A9P0NPM2_ACAOB</name>